<evidence type="ECO:0000259" key="1">
    <source>
        <dbReference type="PROSITE" id="PS50234"/>
    </source>
</evidence>
<reference evidence="3" key="1">
    <citation type="submission" date="2023-07" db="EMBL/GenBank/DDBJ databases">
        <title>30 novel species of actinomycetes from the DSMZ collection.</title>
        <authorList>
            <person name="Nouioui I."/>
        </authorList>
    </citation>
    <scope>NUCLEOTIDE SEQUENCE [LARGE SCALE GENOMIC DNA]</scope>
    <source>
        <strain evidence="3">DSM 44915</strain>
    </source>
</reference>
<evidence type="ECO:0000313" key="3">
    <source>
        <dbReference type="Proteomes" id="UP001183410"/>
    </source>
</evidence>
<dbReference type="InterPro" id="IPR036465">
    <property type="entry name" value="vWFA_dom_sf"/>
</dbReference>
<dbReference type="InterPro" id="IPR002035">
    <property type="entry name" value="VWF_A"/>
</dbReference>
<dbReference type="SUPFAM" id="SSF53300">
    <property type="entry name" value="vWA-like"/>
    <property type="match status" value="1"/>
</dbReference>
<accession>A0ABU2JRA1</accession>
<organism evidence="2 3">
    <name type="scientific">Streptomyces chisholmiae</name>
    <dbReference type="NCBI Taxonomy" id="3075540"/>
    <lineage>
        <taxon>Bacteria</taxon>
        <taxon>Bacillati</taxon>
        <taxon>Actinomycetota</taxon>
        <taxon>Actinomycetes</taxon>
        <taxon>Kitasatosporales</taxon>
        <taxon>Streptomycetaceae</taxon>
        <taxon>Streptomyces</taxon>
    </lineage>
</organism>
<dbReference type="EMBL" id="JAVREO010000007">
    <property type="protein sequence ID" value="MDT0267506.1"/>
    <property type="molecule type" value="Genomic_DNA"/>
</dbReference>
<keyword evidence="3" id="KW-1185">Reference proteome</keyword>
<proteinExistence type="predicted"/>
<evidence type="ECO:0000313" key="2">
    <source>
        <dbReference type="EMBL" id="MDT0267506.1"/>
    </source>
</evidence>
<name>A0ABU2JRA1_9ACTN</name>
<dbReference type="Gene3D" id="3.40.50.410">
    <property type="entry name" value="von Willebrand factor, type A domain"/>
    <property type="match status" value="1"/>
</dbReference>
<comment type="caution">
    <text evidence="2">The sequence shown here is derived from an EMBL/GenBank/DDBJ whole genome shotgun (WGS) entry which is preliminary data.</text>
</comment>
<dbReference type="Proteomes" id="UP001183410">
    <property type="component" value="Unassembled WGS sequence"/>
</dbReference>
<dbReference type="PROSITE" id="PS50234">
    <property type="entry name" value="VWFA"/>
    <property type="match status" value="1"/>
</dbReference>
<dbReference type="RefSeq" id="WP_311667566.1">
    <property type="nucleotide sequence ID" value="NZ_JAVREO010000007.1"/>
</dbReference>
<sequence>MSAPPGPAFGSGLFERQPVIILLDVSASMARPAQAPRIAEVNVALAHLADQVRTQARMRERVEVCLIAFGTEVRVFDPEAGALTDAEAARPERDFVAVDRLEPPELRADGYTCLLPALEAALRLAAGRRRHLTEQRVPVLRPLIWLLTDGAPSDEHGRPLSRAELAPMAERLRAVEAAAPPDDCVFLAIGVRGADQELLEVLAPRGTLMLAGLNFTEILKFLVRSSDRVGPVTTSDDVHEQAAHEAELRRRMRAMEEKLL</sequence>
<protein>
    <submittedName>
        <fullName evidence="2">VWA domain-containing protein</fullName>
    </submittedName>
</protein>
<gene>
    <name evidence="2" type="ORF">RM844_14545</name>
</gene>
<feature type="domain" description="VWFA" evidence="1">
    <location>
        <begin position="18"/>
        <end position="259"/>
    </location>
</feature>